<dbReference type="STRING" id="888268.A0A1E5VA78"/>
<protein>
    <recommendedName>
        <fullName evidence="1">F-box protein At3g26010-like beta-propeller domain-containing protein</fullName>
    </recommendedName>
</protein>
<dbReference type="Pfam" id="PF24750">
    <property type="entry name" value="b-prop_At3g26010-like"/>
    <property type="match status" value="1"/>
</dbReference>
<gene>
    <name evidence="2" type="ORF">BAE44_0016970</name>
</gene>
<evidence type="ECO:0000313" key="2">
    <source>
        <dbReference type="EMBL" id="OEL22011.1"/>
    </source>
</evidence>
<evidence type="ECO:0000259" key="1">
    <source>
        <dbReference type="Pfam" id="PF24750"/>
    </source>
</evidence>
<comment type="caution">
    <text evidence="2">The sequence shown here is derived from an EMBL/GenBank/DDBJ whole genome shotgun (WGS) entry which is preliminary data.</text>
</comment>
<organism evidence="2 3">
    <name type="scientific">Dichanthelium oligosanthes</name>
    <dbReference type="NCBI Taxonomy" id="888268"/>
    <lineage>
        <taxon>Eukaryota</taxon>
        <taxon>Viridiplantae</taxon>
        <taxon>Streptophyta</taxon>
        <taxon>Embryophyta</taxon>
        <taxon>Tracheophyta</taxon>
        <taxon>Spermatophyta</taxon>
        <taxon>Magnoliopsida</taxon>
        <taxon>Liliopsida</taxon>
        <taxon>Poales</taxon>
        <taxon>Poaceae</taxon>
        <taxon>PACMAD clade</taxon>
        <taxon>Panicoideae</taxon>
        <taxon>Panicodae</taxon>
        <taxon>Paniceae</taxon>
        <taxon>Dichantheliinae</taxon>
        <taxon>Dichanthelium</taxon>
    </lineage>
</organism>
<dbReference type="PANTHER" id="PTHR35546">
    <property type="entry name" value="F-BOX PROTEIN INTERACTION DOMAIN PROTEIN-RELATED"/>
    <property type="match status" value="1"/>
</dbReference>
<feature type="non-terminal residue" evidence="2">
    <location>
        <position position="160"/>
    </location>
</feature>
<evidence type="ECO:0000313" key="3">
    <source>
        <dbReference type="Proteomes" id="UP000095767"/>
    </source>
</evidence>
<dbReference type="AlphaFoldDB" id="A0A1E5VA78"/>
<reference evidence="2 3" key="1">
    <citation type="submission" date="2016-09" db="EMBL/GenBank/DDBJ databases">
        <title>The draft genome of Dichanthelium oligosanthes: A C3 panicoid grass species.</title>
        <authorList>
            <person name="Studer A.J."/>
            <person name="Schnable J.C."/>
            <person name="Brutnell T.P."/>
        </authorList>
    </citation>
    <scope>NUCLEOTIDE SEQUENCE [LARGE SCALE GENOMIC DNA]</scope>
    <source>
        <strain evidence="3">cv. Kellogg 1175</strain>
        <tissue evidence="2">Leaf</tissue>
    </source>
</reference>
<name>A0A1E5VA78_9POAL</name>
<dbReference type="InterPro" id="IPR055290">
    <property type="entry name" value="At3g26010-like"/>
</dbReference>
<accession>A0A1E5VA78</accession>
<dbReference type="OrthoDB" id="692256at2759"/>
<sequence length="160" mass="17445">MPGATARETAYLRHLGSAPAGLVVVHSSAGLLLCSRGRIHPVHYYVCNPVTWQWVALPELPCPSSQLLSGVLTVDADGDGTAATPTRFQVVLFNQPDAWLKGYGRLDLRVFSSDTGRREVRQLEPTLDDEDIFPQPILLQTGHAFWIPFSSSQAVAYDGA</sequence>
<dbReference type="InterPro" id="IPR056592">
    <property type="entry name" value="Beta-prop_At3g26010-like"/>
</dbReference>
<dbReference type="EMBL" id="LWDX02046499">
    <property type="protein sequence ID" value="OEL22011.1"/>
    <property type="molecule type" value="Genomic_DNA"/>
</dbReference>
<proteinExistence type="predicted"/>
<dbReference type="Proteomes" id="UP000095767">
    <property type="component" value="Unassembled WGS sequence"/>
</dbReference>
<keyword evidence="3" id="KW-1185">Reference proteome</keyword>
<feature type="domain" description="F-box protein At3g26010-like beta-propeller" evidence="1">
    <location>
        <begin position="21"/>
        <end position="131"/>
    </location>
</feature>
<dbReference type="PANTHER" id="PTHR35546:SF83">
    <property type="entry name" value="EXPRESSED PROTEIN"/>
    <property type="match status" value="1"/>
</dbReference>